<dbReference type="CDD" id="cd03116">
    <property type="entry name" value="MobB"/>
    <property type="match status" value="1"/>
</dbReference>
<dbReference type="InterPro" id="IPR004435">
    <property type="entry name" value="MobB_dom"/>
</dbReference>
<evidence type="ECO:0000259" key="2">
    <source>
        <dbReference type="Pfam" id="PF03205"/>
    </source>
</evidence>
<evidence type="ECO:0000313" key="3">
    <source>
        <dbReference type="EMBL" id="NMG23321.1"/>
    </source>
</evidence>
<proteinExistence type="predicted"/>
<dbReference type="PANTHER" id="PTHR40072:SF1">
    <property type="entry name" value="MOLYBDOPTERIN-GUANINE DINUCLEOTIDE BIOSYNTHESIS ADAPTER PROTEIN"/>
    <property type="match status" value="1"/>
</dbReference>
<dbReference type="InterPro" id="IPR052539">
    <property type="entry name" value="MGD_biosynthesis_adapter"/>
</dbReference>
<feature type="region of interest" description="Disordered" evidence="1">
    <location>
        <begin position="169"/>
        <end position="188"/>
    </location>
</feature>
<dbReference type="PANTHER" id="PTHR40072">
    <property type="entry name" value="MOLYBDOPTERIN-GUANINE DINUCLEOTIDE BIOSYNTHESIS ADAPTER PROTEIN-RELATED"/>
    <property type="match status" value="1"/>
</dbReference>
<accession>A0ABX1PHH1</accession>
<dbReference type="RefSeq" id="WP_169116742.1">
    <property type="nucleotide sequence ID" value="NZ_WTVG02000040.1"/>
</dbReference>
<dbReference type="NCBIfam" id="TIGR00176">
    <property type="entry name" value="mobB"/>
    <property type="match status" value="1"/>
</dbReference>
<dbReference type="SUPFAM" id="SSF52540">
    <property type="entry name" value="P-loop containing nucleoside triphosphate hydrolases"/>
    <property type="match status" value="1"/>
</dbReference>
<dbReference type="InterPro" id="IPR027417">
    <property type="entry name" value="P-loop_NTPase"/>
</dbReference>
<keyword evidence="4" id="KW-1185">Reference proteome</keyword>
<name>A0ABX1PHH1_9RHOO</name>
<dbReference type="Pfam" id="PF03205">
    <property type="entry name" value="MobB"/>
    <property type="match status" value="1"/>
</dbReference>
<dbReference type="Gene3D" id="3.40.50.300">
    <property type="entry name" value="P-loop containing nucleotide triphosphate hydrolases"/>
    <property type="match status" value="1"/>
</dbReference>
<dbReference type="EMBL" id="WTVG01000002">
    <property type="protein sequence ID" value="NMG23321.1"/>
    <property type="molecule type" value="Genomic_DNA"/>
</dbReference>
<evidence type="ECO:0000313" key="4">
    <source>
        <dbReference type="Proteomes" id="UP000615989"/>
    </source>
</evidence>
<protein>
    <submittedName>
        <fullName evidence="3">Molybdopterin-guanine dinucleotide biosynthesis protein B</fullName>
    </submittedName>
</protein>
<organism evidence="3 4">
    <name type="scientific">Aromatoleum anaerobium</name>
    <dbReference type="NCBI Taxonomy" id="182180"/>
    <lineage>
        <taxon>Bacteria</taxon>
        <taxon>Pseudomonadati</taxon>
        <taxon>Pseudomonadota</taxon>
        <taxon>Betaproteobacteria</taxon>
        <taxon>Rhodocyclales</taxon>
        <taxon>Rhodocyclaceae</taxon>
        <taxon>Aromatoleum</taxon>
    </lineage>
</organism>
<gene>
    <name evidence="3" type="primary">mobB</name>
    <name evidence="3" type="ORF">GO606_01035</name>
</gene>
<dbReference type="Proteomes" id="UP000615989">
    <property type="component" value="Unassembled WGS sequence"/>
</dbReference>
<comment type="caution">
    <text evidence="3">The sequence shown here is derived from an EMBL/GenBank/DDBJ whole genome shotgun (WGS) entry which is preliminary data.</text>
</comment>
<reference evidence="3" key="1">
    <citation type="submission" date="2019-12" db="EMBL/GenBank/DDBJ databases">
        <title>Comparative genomics gives insights into the taxonomy of the Azoarcus-Aromatoleum group and reveals separate origins of nif in the plant-associated Azoarcus and non-plant-associated Aromatoleum sub-groups.</title>
        <authorList>
            <person name="Lafos M."/>
            <person name="Maluk M."/>
            <person name="Batista M."/>
            <person name="Junghare M."/>
            <person name="Carmona M."/>
            <person name="Faoro H."/>
            <person name="Cruz L.M."/>
            <person name="Battistoni F."/>
            <person name="De Souza E."/>
            <person name="Pedrosa F."/>
            <person name="Chen W.-M."/>
            <person name="Poole P.S."/>
            <person name="Dixon R.A."/>
            <person name="James E.K."/>
        </authorList>
    </citation>
    <scope>NUCLEOTIDE SEQUENCE</scope>
    <source>
        <strain evidence="3">LuFRes1</strain>
    </source>
</reference>
<feature type="domain" description="Molybdopterin-guanine dinucleotide biosynthesis protein B (MobB)" evidence="2">
    <location>
        <begin position="4"/>
        <end position="135"/>
    </location>
</feature>
<sequence>MKAFGFTGYSGAGKTTLIERIIPCLANEGLRVSLIKHAHHTFDIDHPGKDSWRHRQAGCGEVLIASQKRVALMRELRGAPEPDLDCLVKMLAPCDLVLVEGYKHAPLPKIEVRRAARPAAALHPTDPWVVAVASDCDEETHLRTFDLDEHEAIARFICRYLALPRRPREHATRERAKRSGAVLRLTPR</sequence>
<evidence type="ECO:0000256" key="1">
    <source>
        <dbReference type="SAM" id="MobiDB-lite"/>
    </source>
</evidence>